<protein>
    <submittedName>
        <fullName evidence="1">Uncharacterized protein</fullName>
    </submittedName>
</protein>
<evidence type="ECO:0000313" key="1">
    <source>
        <dbReference type="EMBL" id="USL89650.1"/>
    </source>
</evidence>
<evidence type="ECO:0000313" key="2">
    <source>
        <dbReference type="Proteomes" id="UP001056715"/>
    </source>
</evidence>
<dbReference type="Proteomes" id="UP001056715">
    <property type="component" value="Segment"/>
</dbReference>
<sequence length="38" mass="4340">MVVGMREAFERWAVVEGLPVNKGLKKDYLVYETLNNAV</sequence>
<dbReference type="RefSeq" id="YP_010748014.1">
    <property type="nucleotide sequence ID" value="NC_073206.1"/>
</dbReference>
<name>A0A9E7MMH5_9CAUD</name>
<dbReference type="GeneID" id="79714779"/>
<dbReference type="EMBL" id="ON409569">
    <property type="protein sequence ID" value="USL89650.1"/>
    <property type="molecule type" value="Genomic_DNA"/>
</dbReference>
<accession>A0A9E7MMH5</accession>
<organism evidence="1 2">
    <name type="scientific">Salmonella phage CTH7</name>
    <dbReference type="NCBI Taxonomy" id="2950460"/>
    <lineage>
        <taxon>Viruses</taxon>
        <taxon>Duplodnaviria</taxon>
        <taxon>Heunggongvirae</taxon>
        <taxon>Uroviricota</taxon>
        <taxon>Caudoviricetes</taxon>
        <taxon>Sarkviridae</taxon>
        <taxon>Guernseyvirinae</taxon>
        <taxon>Jerseyvirus</taxon>
        <taxon>Jerseyvirus CTH7</taxon>
    </lineage>
</organism>
<reference evidence="1" key="1">
    <citation type="submission" date="2022-05" db="EMBL/GenBank/DDBJ databases">
        <authorList>
            <person name="Cao Y."/>
        </authorList>
    </citation>
    <scope>NUCLEOTIDE SEQUENCE</scope>
    <source>
        <strain evidence="1">Yajie Cao</strain>
    </source>
</reference>
<proteinExistence type="predicted"/>
<keyword evidence="2" id="KW-1185">Reference proteome</keyword>
<dbReference type="KEGG" id="vg:79714779"/>